<feature type="compositionally biased region" description="Low complexity" evidence="9">
    <location>
        <begin position="23"/>
        <end position="36"/>
    </location>
</feature>
<evidence type="ECO:0000313" key="11">
    <source>
        <dbReference type="EMBL" id="KAK0610459.1"/>
    </source>
</evidence>
<dbReference type="FunFam" id="3.40.532.10:FF:000010">
    <property type="entry name" value="Ubiquitin carboxyl-terminal hydrolase"/>
    <property type="match status" value="1"/>
</dbReference>
<comment type="similarity">
    <text evidence="2 8">Belongs to the peptidase C12 family.</text>
</comment>
<evidence type="ECO:0000256" key="2">
    <source>
        <dbReference type="ARBA" id="ARBA00009326"/>
    </source>
</evidence>
<organism evidence="11 12">
    <name type="scientific">Bombardia bombarda</name>
    <dbReference type="NCBI Taxonomy" id="252184"/>
    <lineage>
        <taxon>Eukaryota</taxon>
        <taxon>Fungi</taxon>
        <taxon>Dikarya</taxon>
        <taxon>Ascomycota</taxon>
        <taxon>Pezizomycotina</taxon>
        <taxon>Sordariomycetes</taxon>
        <taxon>Sordariomycetidae</taxon>
        <taxon>Sordariales</taxon>
        <taxon>Lasiosphaeriaceae</taxon>
        <taxon>Bombardia</taxon>
    </lineage>
</organism>
<feature type="site" description="Important for enzyme activity" evidence="8">
    <location>
        <position position="322"/>
    </location>
</feature>
<keyword evidence="7 8" id="KW-0788">Thiol protease</keyword>
<dbReference type="Pfam" id="PF01088">
    <property type="entry name" value="Peptidase_C12"/>
    <property type="match status" value="1"/>
</dbReference>
<dbReference type="AlphaFoldDB" id="A0AA39TKE1"/>
<evidence type="ECO:0000256" key="6">
    <source>
        <dbReference type="ARBA" id="ARBA00022801"/>
    </source>
</evidence>
<evidence type="ECO:0000256" key="1">
    <source>
        <dbReference type="ARBA" id="ARBA00000707"/>
    </source>
</evidence>
<evidence type="ECO:0000256" key="7">
    <source>
        <dbReference type="ARBA" id="ARBA00022807"/>
    </source>
</evidence>
<protein>
    <recommendedName>
        <fullName evidence="3 8">ubiquitinyl hydrolase 1</fullName>
        <ecNumber evidence="3 8">3.4.19.12</ecNumber>
    </recommendedName>
</protein>
<dbReference type="EMBL" id="JAULSR010000010">
    <property type="protein sequence ID" value="KAK0610459.1"/>
    <property type="molecule type" value="Genomic_DNA"/>
</dbReference>
<dbReference type="EC" id="3.4.19.12" evidence="3 8"/>
<feature type="active site" description="Nucleophile" evidence="8">
    <location>
        <position position="203"/>
    </location>
</feature>
<evidence type="ECO:0000259" key="10">
    <source>
        <dbReference type="PROSITE" id="PS52048"/>
    </source>
</evidence>
<feature type="compositionally biased region" description="Polar residues" evidence="9">
    <location>
        <begin position="1"/>
        <end position="11"/>
    </location>
</feature>
<dbReference type="GO" id="GO:0016579">
    <property type="term" value="P:protein deubiquitination"/>
    <property type="evidence" value="ECO:0007669"/>
    <property type="project" value="TreeGrafter"/>
</dbReference>
<dbReference type="PANTHER" id="PTHR10589:SF16">
    <property type="entry name" value="UBIQUITIN CARBOXYL-TERMINAL HYDROLASE ISOZYME L5"/>
    <property type="match status" value="1"/>
</dbReference>
<keyword evidence="6 8" id="KW-0378">Hydrolase</keyword>
<dbReference type="PROSITE" id="PS52048">
    <property type="entry name" value="UCH_DOMAIN"/>
    <property type="match status" value="1"/>
</dbReference>
<dbReference type="Proteomes" id="UP001174934">
    <property type="component" value="Unassembled WGS sequence"/>
</dbReference>
<keyword evidence="4 8" id="KW-0645">Protease</keyword>
<dbReference type="GO" id="GO:0004843">
    <property type="term" value="F:cysteine-type deubiquitinase activity"/>
    <property type="evidence" value="ECO:0007669"/>
    <property type="project" value="UniProtKB-UniRule"/>
</dbReference>
<gene>
    <name evidence="11" type="ORF">B0T17DRAFT_500476</name>
</gene>
<dbReference type="InterPro" id="IPR038765">
    <property type="entry name" value="Papain-like_cys_pep_sf"/>
</dbReference>
<dbReference type="SUPFAM" id="SSF54001">
    <property type="entry name" value="Cysteine proteinases"/>
    <property type="match status" value="1"/>
</dbReference>
<sequence length="526" mass="58307">MPQKSAFTSASPRLGAFPPVIPPTRARASAPATPEPKSSKGKAKAKEEVDAPVRRSARVRKPVTSYAETRALDTEKVKAFVAESKTSTPTRRNPKRKAAPEIFDVPEHLLETSLGPWRENELSEWPSWVEVESDPVFINRILGLLGVKDAKIQEIFTLDDVAILPDPVYGLIFLFEYLEDDNVKASEASQNVWFANQTTNNACATVALFNIIMNAGDLALGAKLAKFKQESSDMSPPLRGNFLSNSSWIREAHNSFARRLDLLNAALALSNSVEDSKKKRRKTASSKSTSNRKYKWKTKPAADVAFHYIAFVPVGQSVWQIDGLAASPRYIGDFEPGQNWTEIARPVLESRMLAHETSGLNFNLLALCRDHNTASIRRDLAINIRCIEHLEAMWSKDPAWPQLDANDTPCLLTTSSSARLGNYLLEAADILTLSVASPELLDFQQKIMKPNFVIHDALELRQKTLEAQKDICERFDVLLEVGGDGGGNGARAIGGKKDHTPAIHEWVMRLADHGVLLQLHEEAQEI</sequence>
<evidence type="ECO:0000313" key="12">
    <source>
        <dbReference type="Proteomes" id="UP001174934"/>
    </source>
</evidence>
<dbReference type="GO" id="GO:0006511">
    <property type="term" value="P:ubiquitin-dependent protein catabolic process"/>
    <property type="evidence" value="ECO:0007669"/>
    <property type="project" value="UniProtKB-UniRule"/>
</dbReference>
<name>A0AA39TKE1_9PEZI</name>
<proteinExistence type="inferred from homology"/>
<evidence type="ECO:0000256" key="4">
    <source>
        <dbReference type="ARBA" id="ARBA00022670"/>
    </source>
</evidence>
<dbReference type="PROSITE" id="PS52049">
    <property type="entry name" value="ULD"/>
    <property type="match status" value="1"/>
</dbReference>
<feature type="site" description="Transition state stabilizer" evidence="8">
    <location>
        <position position="197"/>
    </location>
</feature>
<dbReference type="InterPro" id="IPR036959">
    <property type="entry name" value="Peptidase_C12_UCH_sf"/>
</dbReference>
<evidence type="ECO:0000256" key="8">
    <source>
        <dbReference type="PROSITE-ProRule" id="PRU01393"/>
    </source>
</evidence>
<dbReference type="PANTHER" id="PTHR10589">
    <property type="entry name" value="UBIQUITIN CARBOXYL-TERMINAL HYDROLASE"/>
    <property type="match status" value="1"/>
</dbReference>
<reference evidence="11" key="1">
    <citation type="submission" date="2023-06" db="EMBL/GenBank/DDBJ databases">
        <title>Genome-scale phylogeny and comparative genomics of the fungal order Sordariales.</title>
        <authorList>
            <consortium name="Lawrence Berkeley National Laboratory"/>
            <person name="Hensen N."/>
            <person name="Bonometti L."/>
            <person name="Westerberg I."/>
            <person name="Brannstrom I.O."/>
            <person name="Guillou S."/>
            <person name="Cros-Aarteil S."/>
            <person name="Calhoun S."/>
            <person name="Haridas S."/>
            <person name="Kuo A."/>
            <person name="Mondo S."/>
            <person name="Pangilinan J."/>
            <person name="Riley R."/>
            <person name="LaButti K."/>
            <person name="Andreopoulos B."/>
            <person name="Lipzen A."/>
            <person name="Chen C."/>
            <person name="Yanf M."/>
            <person name="Daum C."/>
            <person name="Ng V."/>
            <person name="Clum A."/>
            <person name="Steindorff A."/>
            <person name="Ohm R."/>
            <person name="Martin F."/>
            <person name="Silar P."/>
            <person name="Natvig D."/>
            <person name="Lalanne C."/>
            <person name="Gautier V."/>
            <person name="Ament-velasquez S.L."/>
            <person name="Kruys A."/>
            <person name="Hutchinson M.I."/>
            <person name="Powell A.J."/>
            <person name="Barry K."/>
            <person name="Miller A.N."/>
            <person name="Grigoriev I.V."/>
            <person name="Debuchy R."/>
            <person name="Gladieux P."/>
            <person name="Thoren M.H."/>
            <person name="Johannesson H."/>
        </authorList>
    </citation>
    <scope>NUCLEOTIDE SEQUENCE</scope>
    <source>
        <strain evidence="11">SMH3391-2</strain>
    </source>
</reference>
<feature type="active site" description="Proton donor" evidence="8">
    <location>
        <position position="307"/>
    </location>
</feature>
<feature type="compositionally biased region" description="Basic and acidic residues" evidence="9">
    <location>
        <begin position="44"/>
        <end position="53"/>
    </location>
</feature>
<accession>A0AA39TKE1</accession>
<comment type="catalytic activity">
    <reaction evidence="1 8">
        <text>Thiol-dependent hydrolysis of ester, thioester, amide, peptide and isopeptide bonds formed by the C-terminal Gly of ubiquitin (a 76-residue protein attached to proteins as an intracellular targeting signal).</text>
        <dbReference type="EC" id="3.4.19.12"/>
    </reaction>
</comment>
<dbReference type="InterPro" id="IPR001578">
    <property type="entry name" value="Peptidase_C12_UCH"/>
</dbReference>
<keyword evidence="5 8" id="KW-0833">Ubl conjugation pathway</keyword>
<keyword evidence="12" id="KW-1185">Reference proteome</keyword>
<feature type="region of interest" description="Disordered" evidence="9">
    <location>
        <begin position="1"/>
        <end position="64"/>
    </location>
</feature>
<evidence type="ECO:0000256" key="3">
    <source>
        <dbReference type="ARBA" id="ARBA00012759"/>
    </source>
</evidence>
<dbReference type="GO" id="GO:0005737">
    <property type="term" value="C:cytoplasm"/>
    <property type="evidence" value="ECO:0007669"/>
    <property type="project" value="TreeGrafter"/>
</dbReference>
<feature type="domain" description="UCH catalytic" evidence="10">
    <location>
        <begin position="127"/>
        <end position="369"/>
    </location>
</feature>
<evidence type="ECO:0000256" key="5">
    <source>
        <dbReference type="ARBA" id="ARBA00022786"/>
    </source>
</evidence>
<dbReference type="Gene3D" id="3.40.532.10">
    <property type="entry name" value="Peptidase C12, ubiquitin carboxyl-terminal hydrolase"/>
    <property type="match status" value="1"/>
</dbReference>
<comment type="caution">
    <text evidence="11">The sequence shown here is derived from an EMBL/GenBank/DDBJ whole genome shotgun (WGS) entry which is preliminary data.</text>
</comment>
<evidence type="ECO:0000256" key="9">
    <source>
        <dbReference type="SAM" id="MobiDB-lite"/>
    </source>
</evidence>